<dbReference type="InterPro" id="IPR022786">
    <property type="entry name" value="Geminin/Multicilin"/>
</dbReference>
<gene>
    <name evidence="1" type="ORF">LSAA_5427</name>
</gene>
<dbReference type="EMBL" id="HG994593">
    <property type="protein sequence ID" value="CAF2835743.1"/>
    <property type="molecule type" value="Genomic_DNA"/>
</dbReference>
<dbReference type="Proteomes" id="UP000675881">
    <property type="component" value="Chromosome 14"/>
</dbReference>
<reference evidence="1" key="1">
    <citation type="submission" date="2021-02" db="EMBL/GenBank/DDBJ databases">
        <authorList>
            <person name="Bekaert M."/>
        </authorList>
    </citation>
    <scope>NUCLEOTIDE SEQUENCE</scope>
    <source>
        <strain evidence="1">IoA-00</strain>
    </source>
</reference>
<evidence type="ECO:0000313" key="2">
    <source>
        <dbReference type="Proteomes" id="UP000675881"/>
    </source>
</evidence>
<dbReference type="GO" id="GO:0006275">
    <property type="term" value="P:regulation of DNA replication"/>
    <property type="evidence" value="ECO:0007669"/>
    <property type="project" value="InterPro"/>
</dbReference>
<dbReference type="AlphaFoldDB" id="A0A7R8CP09"/>
<organism evidence="1 2">
    <name type="scientific">Lepeophtheirus salmonis</name>
    <name type="common">Salmon louse</name>
    <name type="synonym">Caligus salmonis</name>
    <dbReference type="NCBI Taxonomy" id="72036"/>
    <lineage>
        <taxon>Eukaryota</taxon>
        <taxon>Metazoa</taxon>
        <taxon>Ecdysozoa</taxon>
        <taxon>Arthropoda</taxon>
        <taxon>Crustacea</taxon>
        <taxon>Multicrustacea</taxon>
        <taxon>Hexanauplia</taxon>
        <taxon>Copepoda</taxon>
        <taxon>Siphonostomatoida</taxon>
        <taxon>Caligidae</taxon>
        <taxon>Lepeophtheirus</taxon>
    </lineage>
</organism>
<keyword evidence="2" id="KW-1185">Reference proteome</keyword>
<accession>A0A7R8CP09</accession>
<evidence type="ECO:0000313" key="1">
    <source>
        <dbReference type="EMBL" id="CAF2835743.1"/>
    </source>
</evidence>
<sequence length="215" mass="24137">MSDLIIENAENIDSQVSLKMKKPTKGVGKSSGKTSGRVTLNEIAINSLRSQGSLRQGKDFVIYQDPVTATTTKKLESSSVTDQEVQCEAIEMTDSEVQTRLSGKYMEAAEAEAFMYSETEDETYWKELAEKRLEALNESLNENEGLHIENADLHYQVTSLQESLKAAEEIVGEMKSLVMESKEENLMYESMGAIYKLCLPHVPQLCIKLKTYHSH</sequence>
<dbReference type="SUPFAM" id="SSF111469">
    <property type="entry name" value="Geminin coiled-coil domain"/>
    <property type="match status" value="1"/>
</dbReference>
<protein>
    <submittedName>
        <fullName evidence="1">GMNN</fullName>
    </submittedName>
</protein>
<proteinExistence type="predicted"/>
<dbReference type="Gene3D" id="1.20.5.1180">
    <property type="entry name" value="Geminin coiled-coil domain"/>
    <property type="match status" value="1"/>
</dbReference>
<dbReference type="Pfam" id="PF07412">
    <property type="entry name" value="Geminin"/>
    <property type="match status" value="1"/>
</dbReference>
<name>A0A7R8CP09_LEPSM</name>